<organism evidence="1 2">
    <name type="scientific">Geosporobacter ferrireducens</name>
    <dbReference type="NCBI Taxonomy" id="1424294"/>
    <lineage>
        <taxon>Bacteria</taxon>
        <taxon>Bacillati</taxon>
        <taxon>Bacillota</taxon>
        <taxon>Clostridia</taxon>
        <taxon>Peptostreptococcales</taxon>
        <taxon>Thermotaleaceae</taxon>
        <taxon>Geosporobacter</taxon>
    </lineage>
</organism>
<name>A0A1D8GB44_9FIRM</name>
<dbReference type="RefSeq" id="WP_069973689.1">
    <property type="nucleotide sequence ID" value="NZ_CP017269.1"/>
</dbReference>
<reference evidence="1 2" key="1">
    <citation type="submission" date="2016-09" db="EMBL/GenBank/DDBJ databases">
        <title>Genomic analysis reveals versatility of anaerobic energy metabolism of Geosporobacter ferrireducens IRF9 of phylum Firmicutes.</title>
        <authorList>
            <person name="Kim S.-J."/>
        </authorList>
    </citation>
    <scope>NUCLEOTIDE SEQUENCE [LARGE SCALE GENOMIC DNA]</scope>
    <source>
        <strain evidence="1 2">IRF9</strain>
    </source>
</reference>
<proteinExistence type="predicted"/>
<dbReference type="EMBL" id="CP017269">
    <property type="protein sequence ID" value="AOT68135.1"/>
    <property type="molecule type" value="Genomic_DNA"/>
</dbReference>
<dbReference type="InterPro" id="IPR024479">
    <property type="entry name" value="DUF3866"/>
</dbReference>
<dbReference type="AlphaFoldDB" id="A0A1D8GB44"/>
<evidence type="ECO:0008006" key="3">
    <source>
        <dbReference type="Google" id="ProtNLM"/>
    </source>
</evidence>
<evidence type="ECO:0000313" key="1">
    <source>
        <dbReference type="EMBL" id="AOT68135.1"/>
    </source>
</evidence>
<dbReference type="STRING" id="1424294.Gferi_00190"/>
<dbReference type="Pfam" id="PF12982">
    <property type="entry name" value="DUF3866"/>
    <property type="match status" value="1"/>
</dbReference>
<dbReference type="OrthoDB" id="3401376at2"/>
<dbReference type="KEGG" id="gfe:Gferi_00190"/>
<protein>
    <recommendedName>
        <fullName evidence="3">DUF3866 domain-containing protein</fullName>
    </recommendedName>
</protein>
<accession>A0A1D8GB44</accession>
<gene>
    <name evidence="1" type="ORF">Gferi_00190</name>
</gene>
<evidence type="ECO:0000313" key="2">
    <source>
        <dbReference type="Proteomes" id="UP000095743"/>
    </source>
</evidence>
<keyword evidence="2" id="KW-1185">Reference proteome</keyword>
<dbReference type="Proteomes" id="UP000095743">
    <property type="component" value="Chromosome"/>
</dbReference>
<sequence>MLSVKIGKVVRIIREEAELTEIMVDIDDHESRAINYNQLSGGVEVGDRILLNTTAVELQLGTGGYHFVISNLAHPEHALTPGGHIMKLRYTPYQLKVFSSEEQESPYHEVFNSFESLQQMPILVGTLHSMLAPVVSVLKHYKPDCKIAYIMTDGAALPASLSNVVRNLKKESMIAGTITVGNAFGGDLDCINIYNGLIAAKEVLKCDAAVVAMGPGIVGTGTKYGFTGIEQGNILDAVNDLSGSAIAIPRISFADARERHHGLSHHSITVLEKIVKTKVYLGIPSFEQQKKEILCNQITTAGIQEKHTLQWIEPEALYNILKNSKLKFSTMGRGLEEDREFFITAAAAAQLAISCLTDHE</sequence>